<feature type="signal peptide" evidence="11">
    <location>
        <begin position="1"/>
        <end position="27"/>
    </location>
</feature>
<evidence type="ECO:0000256" key="9">
    <source>
        <dbReference type="RuleBase" id="RU004016"/>
    </source>
</evidence>
<sequence length="409" mass="43248">MRITLKAALLVGAMVGTAMTPMEAVHATDKSKDKAASQKSKAAPAAQKSVVKPVAQKDKVAPASRKDASRSVASKSELKPGAGKSKTALARQGAVAPAAHKDKTGPRVAKAKVAPVARHSRYVAAPTSNGLAQAIHKKNLTRVLASNFDIWQEPGQLAVQSGSALVIAQDGGEPLYEKNANAVVPIASITKLMTAMVVLDSMPNLQATISISDEDVDYLRGSRSRLGVGTVITRETALLLALMSSENRAANSLGRHYPGGLPAFVAAMNRKALSLGMTSSQFADPTGLNSNNVSTAHDLARMVAAAHRYPLIREFSTTPGVRAEVRGRELDFHNTNQLVSSPTWEIGLSKTGYIQEAGKCLVMQARVADKPVVIVLLDSAGKQTRIGDANRIKRWMESATAAGRLPTRV</sequence>
<evidence type="ECO:0000256" key="11">
    <source>
        <dbReference type="SAM" id="SignalP"/>
    </source>
</evidence>
<dbReference type="NCBIfam" id="NF008668">
    <property type="entry name" value="PRK11669.1"/>
    <property type="match status" value="1"/>
</dbReference>
<dbReference type="PRINTS" id="PR00725">
    <property type="entry name" value="DADACBPTASE1"/>
</dbReference>
<evidence type="ECO:0000256" key="5">
    <source>
        <dbReference type="ARBA" id="ARBA00022984"/>
    </source>
</evidence>
<feature type="active site" description="Proton acceptor" evidence="7">
    <location>
        <position position="191"/>
    </location>
</feature>
<evidence type="ECO:0000313" key="14">
    <source>
        <dbReference type="Proteomes" id="UP000706151"/>
    </source>
</evidence>
<feature type="compositionally biased region" description="Low complexity" evidence="10">
    <location>
        <begin position="37"/>
        <end position="54"/>
    </location>
</feature>
<keyword evidence="5" id="KW-0573">Peptidoglycan synthesis</keyword>
<feature type="active site" description="Acyl-ester intermediate" evidence="7">
    <location>
        <position position="188"/>
    </location>
</feature>
<dbReference type="Proteomes" id="UP000706151">
    <property type="component" value="Unassembled WGS sequence"/>
</dbReference>
<evidence type="ECO:0000256" key="3">
    <source>
        <dbReference type="ARBA" id="ARBA00022801"/>
    </source>
</evidence>
<comment type="caution">
    <text evidence="13">The sequence shown here is derived from an EMBL/GenBank/DDBJ whole genome shotgun (WGS) entry which is preliminary data.</text>
</comment>
<evidence type="ECO:0000259" key="12">
    <source>
        <dbReference type="Pfam" id="PF00768"/>
    </source>
</evidence>
<evidence type="ECO:0000256" key="10">
    <source>
        <dbReference type="SAM" id="MobiDB-lite"/>
    </source>
</evidence>
<reference evidence="13 14" key="1">
    <citation type="submission" date="2020-10" db="EMBL/GenBank/DDBJ databases">
        <title>Connecting structure to function with the recovery of over 1000 high-quality activated sludge metagenome-assembled genomes encoding full-length rRNA genes using long-read sequencing.</title>
        <authorList>
            <person name="Singleton C.M."/>
            <person name="Petriglieri F."/>
            <person name="Kristensen J.M."/>
            <person name="Kirkegaard R.H."/>
            <person name="Michaelsen T.Y."/>
            <person name="Andersen M.H."/>
            <person name="Karst S.M."/>
            <person name="Dueholm M.S."/>
            <person name="Nielsen P.H."/>
            <person name="Albertsen M."/>
        </authorList>
    </citation>
    <scope>NUCLEOTIDE SEQUENCE [LARGE SCALE GENOMIC DNA]</scope>
    <source>
        <strain evidence="13">Fred_18-Q3-R57-64_BAT3C.720</strain>
    </source>
</reference>
<dbReference type="GO" id="GO:0008360">
    <property type="term" value="P:regulation of cell shape"/>
    <property type="evidence" value="ECO:0007669"/>
    <property type="project" value="UniProtKB-KW"/>
</dbReference>
<keyword evidence="6" id="KW-0961">Cell wall biogenesis/degradation</keyword>
<dbReference type="Pfam" id="PF00768">
    <property type="entry name" value="Peptidase_S11"/>
    <property type="match status" value="1"/>
</dbReference>
<dbReference type="GO" id="GO:0009002">
    <property type="term" value="F:serine-type D-Ala-D-Ala carboxypeptidase activity"/>
    <property type="evidence" value="ECO:0007669"/>
    <property type="project" value="InterPro"/>
</dbReference>
<evidence type="ECO:0000313" key="13">
    <source>
        <dbReference type="EMBL" id="MBK7955202.1"/>
    </source>
</evidence>
<dbReference type="InterPro" id="IPR012338">
    <property type="entry name" value="Beta-lactam/transpept-like"/>
</dbReference>
<feature type="compositionally biased region" description="Basic and acidic residues" evidence="10">
    <location>
        <begin position="55"/>
        <end position="69"/>
    </location>
</feature>
<dbReference type="AlphaFoldDB" id="A0A935TD55"/>
<dbReference type="GO" id="GO:0009252">
    <property type="term" value="P:peptidoglycan biosynthetic process"/>
    <property type="evidence" value="ECO:0007669"/>
    <property type="project" value="UniProtKB-KW"/>
</dbReference>
<feature type="region of interest" description="Disordered" evidence="10">
    <location>
        <begin position="25"/>
        <end position="108"/>
    </location>
</feature>
<evidence type="ECO:0000256" key="8">
    <source>
        <dbReference type="PIRSR" id="PIRSR618044-2"/>
    </source>
</evidence>
<keyword evidence="2 11" id="KW-0732">Signal</keyword>
<feature type="chain" id="PRO_5037305071" evidence="11">
    <location>
        <begin position="28"/>
        <end position="409"/>
    </location>
</feature>
<dbReference type="EC" id="3.4.21.-" evidence="13"/>
<keyword evidence="4" id="KW-0133">Cell shape</keyword>
<dbReference type="GO" id="GO:0006508">
    <property type="term" value="P:proteolysis"/>
    <property type="evidence" value="ECO:0007669"/>
    <property type="project" value="InterPro"/>
</dbReference>
<dbReference type="Gene3D" id="3.40.710.10">
    <property type="entry name" value="DD-peptidase/beta-lactamase superfamily"/>
    <property type="match status" value="1"/>
</dbReference>
<evidence type="ECO:0000256" key="7">
    <source>
        <dbReference type="PIRSR" id="PIRSR618044-1"/>
    </source>
</evidence>
<feature type="compositionally biased region" description="Basic and acidic residues" evidence="10">
    <location>
        <begin position="26"/>
        <end position="36"/>
    </location>
</feature>
<evidence type="ECO:0000256" key="6">
    <source>
        <dbReference type="ARBA" id="ARBA00023316"/>
    </source>
</evidence>
<feature type="domain" description="Peptidase S11 D-alanyl-D-alanine carboxypeptidase A N-terminal" evidence="12">
    <location>
        <begin position="155"/>
        <end position="379"/>
    </location>
</feature>
<organism evidence="13 14">
    <name type="scientific">Candidatus Accumulibacter affinis</name>
    <dbReference type="NCBI Taxonomy" id="2954384"/>
    <lineage>
        <taxon>Bacteria</taxon>
        <taxon>Pseudomonadati</taxon>
        <taxon>Pseudomonadota</taxon>
        <taxon>Betaproteobacteria</taxon>
        <taxon>Candidatus Accumulibacter</taxon>
    </lineage>
</organism>
<proteinExistence type="inferred from homology"/>
<gene>
    <name evidence="13" type="primary">pbpG</name>
    <name evidence="13" type="ORF">IPK02_15325</name>
</gene>
<feature type="binding site" evidence="8">
    <location>
        <position position="350"/>
    </location>
    <ligand>
        <name>substrate</name>
    </ligand>
</feature>
<dbReference type="InterPro" id="IPR001967">
    <property type="entry name" value="Peptidase_S11_N"/>
</dbReference>
<dbReference type="SUPFAM" id="SSF56601">
    <property type="entry name" value="beta-lactamase/transpeptidase-like"/>
    <property type="match status" value="1"/>
</dbReference>
<name>A0A935TD55_9PROT</name>
<evidence type="ECO:0000256" key="1">
    <source>
        <dbReference type="ARBA" id="ARBA00007164"/>
    </source>
</evidence>
<evidence type="ECO:0000256" key="4">
    <source>
        <dbReference type="ARBA" id="ARBA00022960"/>
    </source>
</evidence>
<evidence type="ECO:0000256" key="2">
    <source>
        <dbReference type="ARBA" id="ARBA00022729"/>
    </source>
</evidence>
<protein>
    <submittedName>
        <fullName evidence="13">D-alanyl-D-alanine endopeptidase</fullName>
        <ecNumber evidence="13">3.4.21.-</ecNumber>
    </submittedName>
</protein>
<accession>A0A935TD55</accession>
<dbReference type="PANTHER" id="PTHR21581">
    <property type="entry name" value="D-ALANYL-D-ALANINE CARBOXYPEPTIDASE"/>
    <property type="match status" value="1"/>
</dbReference>
<keyword evidence="3 13" id="KW-0378">Hydrolase</keyword>
<dbReference type="InterPro" id="IPR018044">
    <property type="entry name" value="Peptidase_S11"/>
</dbReference>
<dbReference type="GO" id="GO:0071555">
    <property type="term" value="P:cell wall organization"/>
    <property type="evidence" value="ECO:0007669"/>
    <property type="project" value="UniProtKB-KW"/>
</dbReference>
<comment type="similarity">
    <text evidence="1 9">Belongs to the peptidase S11 family.</text>
</comment>
<dbReference type="PANTHER" id="PTHR21581:SF26">
    <property type="entry name" value="D-ALANYL-D-ALANINE ENDOPEPTIDASE"/>
    <property type="match status" value="1"/>
</dbReference>
<feature type="active site" evidence="7">
    <location>
        <position position="245"/>
    </location>
</feature>
<dbReference type="EMBL" id="JADJOT010000010">
    <property type="protein sequence ID" value="MBK7955202.1"/>
    <property type="molecule type" value="Genomic_DNA"/>
</dbReference>